<comment type="caution">
    <text evidence="1">The sequence shown here is derived from an EMBL/GenBank/DDBJ whole genome shotgun (WGS) entry which is preliminary data.</text>
</comment>
<evidence type="ECO:0000313" key="2">
    <source>
        <dbReference type="Proteomes" id="UP000024635"/>
    </source>
</evidence>
<dbReference type="EMBL" id="JARK01001349">
    <property type="protein sequence ID" value="EYC24511.1"/>
    <property type="molecule type" value="Genomic_DNA"/>
</dbReference>
<name>A0A016VB89_9BILA</name>
<dbReference type="Proteomes" id="UP000024635">
    <property type="component" value="Unassembled WGS sequence"/>
</dbReference>
<keyword evidence="2" id="KW-1185">Reference proteome</keyword>
<gene>
    <name evidence="1" type="primary">Acey_s0013.g1939</name>
    <name evidence="1" type="ORF">Y032_0013g1939</name>
</gene>
<organism evidence="1 2">
    <name type="scientific">Ancylostoma ceylanicum</name>
    <dbReference type="NCBI Taxonomy" id="53326"/>
    <lineage>
        <taxon>Eukaryota</taxon>
        <taxon>Metazoa</taxon>
        <taxon>Ecdysozoa</taxon>
        <taxon>Nematoda</taxon>
        <taxon>Chromadorea</taxon>
        <taxon>Rhabditida</taxon>
        <taxon>Rhabditina</taxon>
        <taxon>Rhabditomorpha</taxon>
        <taxon>Strongyloidea</taxon>
        <taxon>Ancylostomatidae</taxon>
        <taxon>Ancylostomatinae</taxon>
        <taxon>Ancylostoma</taxon>
    </lineage>
</organism>
<dbReference type="AlphaFoldDB" id="A0A016VB89"/>
<reference evidence="2" key="1">
    <citation type="journal article" date="2015" name="Nat. Genet.">
        <title>The genome and transcriptome of the zoonotic hookworm Ancylostoma ceylanicum identify infection-specific gene families.</title>
        <authorList>
            <person name="Schwarz E.M."/>
            <person name="Hu Y."/>
            <person name="Antoshechkin I."/>
            <person name="Miller M.M."/>
            <person name="Sternberg P.W."/>
            <person name="Aroian R.V."/>
        </authorList>
    </citation>
    <scope>NUCLEOTIDE SEQUENCE</scope>
    <source>
        <strain evidence="2">HY135</strain>
    </source>
</reference>
<proteinExistence type="predicted"/>
<evidence type="ECO:0000313" key="1">
    <source>
        <dbReference type="EMBL" id="EYC24511.1"/>
    </source>
</evidence>
<sequence>MVTSRCYNFRKLVYPLNSAVKGQMKGYNGPMTLRSLSARCVHLLHQDVLAPGCVHFLLAGKATPTLTPDSVTAKFAVTKTFYLQGFG</sequence>
<accession>A0A016VB89</accession>
<protein>
    <submittedName>
        <fullName evidence="1">Uncharacterized protein</fullName>
    </submittedName>
</protein>